<accession>A0A543NEF8</accession>
<comment type="subunit">
    <text evidence="2">UreD, UreF and UreG form a complex that acts as a GTP-hydrolysis-dependent molecular chaperone, activating the urease apoprotein by helping to assemble the nickel containing metallocenter of UreC. The UreE protein probably delivers the nickel.</text>
</comment>
<gene>
    <name evidence="2" type="primary">ureD</name>
    <name evidence="4" type="ORF">FHX37_0067</name>
</gene>
<dbReference type="AlphaFoldDB" id="A0A543NEF8"/>
<evidence type="ECO:0000313" key="4">
    <source>
        <dbReference type="EMBL" id="TQN30206.1"/>
    </source>
</evidence>
<keyword evidence="5" id="KW-1185">Reference proteome</keyword>
<organism evidence="4 5">
    <name type="scientific">Haloactinospora alba</name>
    <dbReference type="NCBI Taxonomy" id="405555"/>
    <lineage>
        <taxon>Bacteria</taxon>
        <taxon>Bacillati</taxon>
        <taxon>Actinomycetota</taxon>
        <taxon>Actinomycetes</taxon>
        <taxon>Streptosporangiales</taxon>
        <taxon>Nocardiopsidaceae</taxon>
        <taxon>Haloactinospora</taxon>
    </lineage>
</organism>
<dbReference type="OrthoDB" id="8677206at2"/>
<comment type="subcellular location">
    <subcellularLocation>
        <location evidence="2">Cytoplasm</location>
    </subcellularLocation>
</comment>
<evidence type="ECO:0000313" key="5">
    <source>
        <dbReference type="Proteomes" id="UP000317422"/>
    </source>
</evidence>
<keyword evidence="2" id="KW-0963">Cytoplasm</keyword>
<dbReference type="GO" id="GO:0005737">
    <property type="term" value="C:cytoplasm"/>
    <property type="evidence" value="ECO:0007669"/>
    <property type="project" value="UniProtKB-SubCell"/>
</dbReference>
<dbReference type="EMBL" id="VFQC01000001">
    <property type="protein sequence ID" value="TQN30206.1"/>
    <property type="molecule type" value="Genomic_DNA"/>
</dbReference>
<protein>
    <recommendedName>
        <fullName evidence="2">Urease accessory protein UreD</fullName>
    </recommendedName>
</protein>
<evidence type="ECO:0000256" key="2">
    <source>
        <dbReference type="HAMAP-Rule" id="MF_01384"/>
    </source>
</evidence>
<reference evidence="4 5" key="1">
    <citation type="submission" date="2019-06" db="EMBL/GenBank/DDBJ databases">
        <title>Sequencing the genomes of 1000 actinobacteria strains.</title>
        <authorList>
            <person name="Klenk H.-P."/>
        </authorList>
    </citation>
    <scope>NUCLEOTIDE SEQUENCE [LARGE SCALE GENOMIC DNA]</scope>
    <source>
        <strain evidence="4 5">DSM 45015</strain>
    </source>
</reference>
<comment type="function">
    <text evidence="2">Required for maturation of urease via the functional incorporation of the urease nickel metallocenter.</text>
</comment>
<sequence>MAATTPLTARPEDESAAGAPTVVAVERGGDGTRPVALETGTFLAPCVMSRPGSALRVALTGVRAALCAGDDLELRVEVGPGAELDLLDPNGTLAYNARGGAAAWRARVTLAEGARMTWYEPSFVVADGADVTRDVAVDLASGAELLWRETLVLGRTGERGGALRATTRVEYAGREMLVEDLDARDPDERELPGLVGSARVLGQVGLFGRVPDGPTGPSRLDLAGPGALWRSLARRTFRADAEMDPVWRAWGGEV</sequence>
<evidence type="ECO:0000256" key="1">
    <source>
        <dbReference type="ARBA" id="ARBA00023186"/>
    </source>
</evidence>
<dbReference type="Proteomes" id="UP000317422">
    <property type="component" value="Unassembled WGS sequence"/>
</dbReference>
<dbReference type="RefSeq" id="WP_141921483.1">
    <property type="nucleotide sequence ID" value="NZ_VFQC01000001.1"/>
</dbReference>
<dbReference type="GO" id="GO:0016151">
    <property type="term" value="F:nickel cation binding"/>
    <property type="evidence" value="ECO:0007669"/>
    <property type="project" value="UniProtKB-UniRule"/>
</dbReference>
<name>A0A543NEF8_9ACTN</name>
<keyword evidence="2" id="KW-0996">Nickel insertion</keyword>
<keyword evidence="1 2" id="KW-0143">Chaperone</keyword>
<dbReference type="InterPro" id="IPR002669">
    <property type="entry name" value="UreD"/>
</dbReference>
<proteinExistence type="inferred from homology"/>
<dbReference type="Pfam" id="PF01774">
    <property type="entry name" value="UreD"/>
    <property type="match status" value="1"/>
</dbReference>
<comment type="caution">
    <text evidence="4">The sequence shown here is derived from an EMBL/GenBank/DDBJ whole genome shotgun (WGS) entry which is preliminary data.</text>
</comment>
<feature type="region of interest" description="Disordered" evidence="3">
    <location>
        <begin position="1"/>
        <end position="20"/>
    </location>
</feature>
<evidence type="ECO:0000256" key="3">
    <source>
        <dbReference type="SAM" id="MobiDB-lite"/>
    </source>
</evidence>
<dbReference type="HAMAP" id="MF_01384">
    <property type="entry name" value="UreD"/>
    <property type="match status" value="1"/>
</dbReference>
<comment type="similarity">
    <text evidence="2">Belongs to the UreD family.</text>
</comment>